<name>A0A6M3LGI7_9ZZZZ</name>
<accession>A0A6M3LGI7</accession>
<evidence type="ECO:0000313" key="1">
    <source>
        <dbReference type="EMBL" id="QJA92241.1"/>
    </source>
</evidence>
<gene>
    <name evidence="1" type="ORF">MM415B04786_0006</name>
</gene>
<dbReference type="AlphaFoldDB" id="A0A6M3LGI7"/>
<protein>
    <submittedName>
        <fullName evidence="1">Uncharacterized protein</fullName>
    </submittedName>
</protein>
<organism evidence="1">
    <name type="scientific">viral metagenome</name>
    <dbReference type="NCBI Taxonomy" id="1070528"/>
    <lineage>
        <taxon>unclassified sequences</taxon>
        <taxon>metagenomes</taxon>
        <taxon>organismal metagenomes</taxon>
    </lineage>
</organism>
<proteinExistence type="predicted"/>
<sequence length="61" mass="7050">MISRVGTETVIDIEYDSDVMLTRLIKDRELWASMSLTHKQAKELIADLQQVISEEEPDDSR</sequence>
<reference evidence="1" key="1">
    <citation type="submission" date="2020-03" db="EMBL/GenBank/DDBJ databases">
        <title>The deep terrestrial virosphere.</title>
        <authorList>
            <person name="Holmfeldt K."/>
            <person name="Nilsson E."/>
            <person name="Simone D."/>
            <person name="Lopez-Fernandez M."/>
            <person name="Wu X."/>
            <person name="de Brujin I."/>
            <person name="Lundin D."/>
            <person name="Andersson A."/>
            <person name="Bertilsson S."/>
            <person name="Dopson M."/>
        </authorList>
    </citation>
    <scope>NUCLEOTIDE SEQUENCE</scope>
    <source>
        <strain evidence="1">MM415B04786</strain>
    </source>
</reference>
<dbReference type="EMBL" id="MT143050">
    <property type="protein sequence ID" value="QJA92241.1"/>
    <property type="molecule type" value="Genomic_DNA"/>
</dbReference>